<dbReference type="KEGG" id="fsm:CCS41_12425"/>
<name>A0A2U8IAB8_9GAMM</name>
<keyword evidence="3" id="KW-1185">Reference proteome</keyword>
<proteinExistence type="predicted"/>
<reference evidence="2 3" key="1">
    <citation type="submission" date="2017-05" db="EMBL/GenBank/DDBJ databases">
        <title>Genome sequence of Candidatus Fukatsuia symbiotica and Candidatus Hamiltonella defensa from Acyrthosiphon pisum strain 5D.</title>
        <authorList>
            <person name="Patel V.A."/>
            <person name="Chevignon G."/>
            <person name="Russell J.A."/>
            <person name="Oliver K.M."/>
        </authorList>
    </citation>
    <scope>NUCLEOTIDE SEQUENCE [LARGE SCALE GENOMIC DNA]</scope>
    <source>
        <strain evidence="2 3">5D</strain>
    </source>
</reference>
<dbReference type="AlphaFoldDB" id="A0A2U8IAB8"/>
<protein>
    <recommendedName>
        <fullName evidence="1">Contractile injection system tube protein N-terminal domain-containing protein</fullName>
    </recommendedName>
</protein>
<dbReference type="OrthoDB" id="9815939at2"/>
<gene>
    <name evidence="2" type="ORF">CCS41_12425</name>
</gene>
<dbReference type="Pfam" id="PF19266">
    <property type="entry name" value="CIS_tube"/>
    <property type="match status" value="1"/>
</dbReference>
<dbReference type="EMBL" id="CP021659">
    <property type="protein sequence ID" value="AWK15094.1"/>
    <property type="molecule type" value="Genomic_DNA"/>
</dbReference>
<feature type="domain" description="Contractile injection system tube protein N-terminal" evidence="1">
    <location>
        <begin position="12"/>
        <end position="165"/>
    </location>
</feature>
<evidence type="ECO:0000313" key="3">
    <source>
        <dbReference type="Proteomes" id="UP000261875"/>
    </source>
</evidence>
<accession>A0A2U8IAB8</accession>
<dbReference type="RefSeq" id="WP_119797628.1">
    <property type="nucleotide sequence ID" value="NZ_CP021659.1"/>
</dbReference>
<dbReference type="Proteomes" id="UP000261875">
    <property type="component" value="Chromosome"/>
</dbReference>
<organism evidence="2 3">
    <name type="scientific">Candidatus Fukatsuia symbiotica</name>
    <dbReference type="NCBI Taxonomy" id="1878942"/>
    <lineage>
        <taxon>Bacteria</taxon>
        <taxon>Pseudomonadati</taxon>
        <taxon>Pseudomonadota</taxon>
        <taxon>Gammaproteobacteria</taxon>
        <taxon>Enterobacterales</taxon>
        <taxon>Yersiniaceae</taxon>
        <taxon>Candidatus Fukatsuia</taxon>
    </lineage>
</organism>
<evidence type="ECO:0000313" key="2">
    <source>
        <dbReference type="EMBL" id="AWK15094.1"/>
    </source>
</evidence>
<dbReference type="InterPro" id="IPR045361">
    <property type="entry name" value="CIS_tube_prot_N"/>
</dbReference>
<evidence type="ECO:0000259" key="1">
    <source>
        <dbReference type="Pfam" id="PF19266"/>
    </source>
</evidence>
<sequence>MNPLQALKSAIKLEKLTLYAYDYVERSQKQKTAESFEARFNPASYSLFFKNTFSRFEQTQYLGDTSQYLAVTLLLDGTGAVAEMGLHPAPRQDVQKEVKRFLKLTYDIYGKTHEARYLTLEWGRLSFDCRLYSVDVNFTLFDRDGSPLRAELAAVFIQDVDSKKRLLLEDKQSPDLSHIKWVTSSDNLPLIAYHAYNDIDYYLHLAQCNRLDNFRRLRVGSTLNLPPVSGQ</sequence>